<sequence>MSILPLRCDAWHIYEFSHCGSDPFVSSSSRFNHFSGKIPASLERMPVTVNFDRGITTSPEKSLRLQLLQIKARPHSSTIPPVDFLDKSTPPLVFCCNCVGARGCVGLRKPLGLP</sequence>
<evidence type="ECO:0000313" key="1">
    <source>
        <dbReference type="EMBL" id="DAD27688.1"/>
    </source>
</evidence>
<dbReference type="EMBL" id="DUZY01000002">
    <property type="protein sequence ID" value="DAD27688.1"/>
    <property type="molecule type" value="Genomic_DNA"/>
</dbReference>
<organism evidence="1 2">
    <name type="scientific">Nelumbo nucifera</name>
    <name type="common">Sacred lotus</name>
    <dbReference type="NCBI Taxonomy" id="4432"/>
    <lineage>
        <taxon>Eukaryota</taxon>
        <taxon>Viridiplantae</taxon>
        <taxon>Streptophyta</taxon>
        <taxon>Embryophyta</taxon>
        <taxon>Tracheophyta</taxon>
        <taxon>Spermatophyta</taxon>
        <taxon>Magnoliopsida</taxon>
        <taxon>Proteales</taxon>
        <taxon>Nelumbonaceae</taxon>
        <taxon>Nelumbo</taxon>
    </lineage>
</organism>
<name>A0A822YDY3_NELNU</name>
<dbReference type="Proteomes" id="UP000607653">
    <property type="component" value="Unassembled WGS sequence"/>
</dbReference>
<evidence type="ECO:0000313" key="2">
    <source>
        <dbReference type="Proteomes" id="UP000607653"/>
    </source>
</evidence>
<dbReference type="AlphaFoldDB" id="A0A822YDY3"/>
<accession>A0A822YDY3</accession>
<comment type="caution">
    <text evidence="1">The sequence shown here is derived from an EMBL/GenBank/DDBJ whole genome shotgun (WGS) entry which is preliminary data.</text>
</comment>
<keyword evidence="2" id="KW-1185">Reference proteome</keyword>
<proteinExistence type="predicted"/>
<gene>
    <name evidence="1" type="ORF">HUJ06_029156</name>
</gene>
<protein>
    <submittedName>
        <fullName evidence="1">Uncharacterized protein</fullName>
    </submittedName>
</protein>
<reference evidence="1 2" key="1">
    <citation type="journal article" date="2020" name="Mol. Biol. Evol.">
        <title>Distinct Expression and Methylation Patterns for Genes with Different Fates following a Single Whole-Genome Duplication in Flowering Plants.</title>
        <authorList>
            <person name="Shi T."/>
            <person name="Rahmani R.S."/>
            <person name="Gugger P.F."/>
            <person name="Wang M."/>
            <person name="Li H."/>
            <person name="Zhang Y."/>
            <person name="Li Z."/>
            <person name="Wang Q."/>
            <person name="Van de Peer Y."/>
            <person name="Marchal K."/>
            <person name="Chen J."/>
        </authorList>
    </citation>
    <scope>NUCLEOTIDE SEQUENCE [LARGE SCALE GENOMIC DNA]</scope>
    <source>
        <tissue evidence="1">Leaf</tissue>
    </source>
</reference>